<evidence type="ECO:0000256" key="7">
    <source>
        <dbReference type="ARBA" id="ARBA00022977"/>
    </source>
</evidence>
<proteinExistence type="inferred from homology"/>
<dbReference type="InterPro" id="IPR004305">
    <property type="entry name" value="Thiaminase-2/PQQC"/>
</dbReference>
<evidence type="ECO:0000256" key="9">
    <source>
        <dbReference type="RuleBase" id="RU363093"/>
    </source>
</evidence>
<dbReference type="InterPro" id="IPR027574">
    <property type="entry name" value="Thiaminase_II"/>
</dbReference>
<reference evidence="11 12" key="1">
    <citation type="submission" date="2010-12" db="EMBL/GenBank/DDBJ databases">
        <authorList>
            <person name="Muzny D."/>
            <person name="Qin X."/>
            <person name="Deng J."/>
            <person name="Jiang H."/>
            <person name="Liu Y."/>
            <person name="Qu J."/>
            <person name="Song X.-Z."/>
            <person name="Zhang L."/>
            <person name="Thornton R."/>
            <person name="Coyle M."/>
            <person name="Francisco L."/>
            <person name="Jackson L."/>
            <person name="Javaid M."/>
            <person name="Korchina V."/>
            <person name="Kovar C."/>
            <person name="Mata R."/>
            <person name="Mathew T."/>
            <person name="Ngo R."/>
            <person name="Nguyen L."/>
            <person name="Nguyen N."/>
            <person name="Okwuonu G."/>
            <person name="Ongeri F."/>
            <person name="Pham C."/>
            <person name="Simmons D."/>
            <person name="Wilczek-Boney K."/>
            <person name="Hale W."/>
            <person name="Jakkamsetti A."/>
            <person name="Pham P."/>
            <person name="Ruth R."/>
            <person name="San Lucas F."/>
            <person name="Warren J."/>
            <person name="Zhang J."/>
            <person name="Zhao Z."/>
            <person name="Zhou C."/>
            <person name="Zhu D."/>
            <person name="Lee S."/>
            <person name="Bess C."/>
            <person name="Blankenburg K."/>
            <person name="Forbes L."/>
            <person name="Fu Q."/>
            <person name="Gubbala S."/>
            <person name="Hirani K."/>
            <person name="Jayaseelan J.C."/>
            <person name="Lara F."/>
            <person name="Munidasa M."/>
            <person name="Palculict T."/>
            <person name="Patil S."/>
            <person name="Pu L.-L."/>
            <person name="Saada N."/>
            <person name="Tang L."/>
            <person name="Weissenberger G."/>
            <person name="Zhu Y."/>
            <person name="Hemphill L."/>
            <person name="Shang Y."/>
            <person name="Youmans B."/>
            <person name="Ayvaz T."/>
            <person name="Ross M."/>
            <person name="Santibanez J."/>
            <person name="Aqrawi P."/>
            <person name="Gross S."/>
            <person name="Joshi V."/>
            <person name="Fowler G."/>
            <person name="Nazareth L."/>
            <person name="Reid J."/>
            <person name="Worley K."/>
            <person name="Petrosino J."/>
            <person name="Highlander S."/>
            <person name="Gibbs R."/>
        </authorList>
    </citation>
    <scope>NUCLEOTIDE SEQUENCE [LARGE SCALE GENOMIC DNA]</scope>
    <source>
        <strain evidence="12">DSM 15952 / CCUG 50447 / LMG 22039 / TP 1.5</strain>
    </source>
</reference>
<dbReference type="GO" id="GO:0050334">
    <property type="term" value="F:thiaminase activity"/>
    <property type="evidence" value="ECO:0007669"/>
    <property type="project" value="UniProtKB-EC"/>
</dbReference>
<evidence type="ECO:0000256" key="1">
    <source>
        <dbReference type="ARBA" id="ARBA00001881"/>
    </source>
</evidence>
<dbReference type="OrthoDB" id="34166at2"/>
<dbReference type="InterPro" id="IPR050967">
    <property type="entry name" value="Thiamine_Salvage_TenA"/>
</dbReference>
<dbReference type="eggNOG" id="COG0819">
    <property type="taxonomic scope" value="Bacteria"/>
</dbReference>
<dbReference type="GO" id="GO:0009228">
    <property type="term" value="P:thiamine biosynthetic process"/>
    <property type="evidence" value="ECO:0007669"/>
    <property type="project" value="UniProtKB-KW"/>
</dbReference>
<comment type="catalytic activity">
    <reaction evidence="8 9">
        <text>thiamine + H2O = 5-(2-hydroxyethyl)-4-methylthiazole + 4-amino-5-hydroxymethyl-2-methylpyrimidine + H(+)</text>
        <dbReference type="Rhea" id="RHEA:17509"/>
        <dbReference type="ChEBI" id="CHEBI:15377"/>
        <dbReference type="ChEBI" id="CHEBI:15378"/>
        <dbReference type="ChEBI" id="CHEBI:16892"/>
        <dbReference type="ChEBI" id="CHEBI:17957"/>
        <dbReference type="ChEBI" id="CHEBI:18385"/>
        <dbReference type="EC" id="3.5.99.2"/>
    </reaction>
</comment>
<keyword evidence="9 11" id="KW-0378">Hydrolase</keyword>
<evidence type="ECO:0000259" key="10">
    <source>
        <dbReference type="Pfam" id="PF03070"/>
    </source>
</evidence>
<keyword evidence="12" id="KW-1185">Reference proteome</keyword>
<sequence>MSVLFTEIVRAQTKPYWEGSFLHPFLTELQAGTLPMEKFRYYLIQDCYYLTHFARLYALVAERTAIPELAEQMRENGAHLAEGELQVRAHFFQQLGIDEKELQETAIAPTAYHYVSHMYRQLVEANDWVTAASLLPCSWLYAEIGQTLMQAGIQSPNPYYQQWIETYGGEESAIDKECALLNRLYQESSQEQQEQMVTAFVISAKMEYAFWEMAYQLEKWPAGMRG</sequence>
<dbReference type="PANTHER" id="PTHR43198:SF2">
    <property type="entry name" value="SI:CH1073-67J19.1-RELATED"/>
    <property type="match status" value="1"/>
</dbReference>
<keyword evidence="7 9" id="KW-0784">Thiamine biosynthesis</keyword>
<name>E6LEA0_ENTI1</name>
<dbReference type="EMBL" id="AEPV01000026">
    <property type="protein sequence ID" value="EFU74389.1"/>
    <property type="molecule type" value="Genomic_DNA"/>
</dbReference>
<dbReference type="CDD" id="cd19364">
    <property type="entry name" value="TenA_C_BsTenA-like"/>
    <property type="match status" value="1"/>
</dbReference>
<organism evidence="11 12">
    <name type="scientific">Enterococcus italicus (strain DSM 15952 / CCUG 50447 / LMG 22039 / TP 1.5)</name>
    <dbReference type="NCBI Taxonomy" id="888064"/>
    <lineage>
        <taxon>Bacteria</taxon>
        <taxon>Bacillati</taxon>
        <taxon>Bacillota</taxon>
        <taxon>Bacilli</taxon>
        <taxon>Lactobacillales</taxon>
        <taxon>Enterococcaceae</taxon>
        <taxon>Enterococcus</taxon>
    </lineage>
</organism>
<comment type="caution">
    <text evidence="11">The sequence shown here is derived from an EMBL/GenBank/DDBJ whole genome shotgun (WGS) entry which is preliminary data.</text>
</comment>
<comment type="catalytic activity">
    <reaction evidence="1 9">
        <text>4-amino-5-aminomethyl-2-methylpyrimidine + H2O = 4-amino-5-hydroxymethyl-2-methylpyrimidine + NH4(+)</text>
        <dbReference type="Rhea" id="RHEA:31799"/>
        <dbReference type="ChEBI" id="CHEBI:15377"/>
        <dbReference type="ChEBI" id="CHEBI:16892"/>
        <dbReference type="ChEBI" id="CHEBI:28938"/>
        <dbReference type="ChEBI" id="CHEBI:63416"/>
        <dbReference type="EC" id="3.5.99.2"/>
    </reaction>
</comment>
<dbReference type="GO" id="GO:0009229">
    <property type="term" value="P:thiamine diphosphate biosynthetic process"/>
    <property type="evidence" value="ECO:0007669"/>
    <property type="project" value="UniProtKB-UniPathway"/>
</dbReference>
<dbReference type="EC" id="3.5.99.2" evidence="5 9"/>
<evidence type="ECO:0000313" key="11">
    <source>
        <dbReference type="EMBL" id="EFU74389.1"/>
    </source>
</evidence>
<dbReference type="GO" id="GO:0005829">
    <property type="term" value="C:cytosol"/>
    <property type="evidence" value="ECO:0007669"/>
    <property type="project" value="TreeGrafter"/>
</dbReference>
<dbReference type="AlphaFoldDB" id="E6LEA0"/>
<comment type="pathway">
    <text evidence="2 9">Cofactor biosynthesis; thiamine diphosphate biosynthesis.</text>
</comment>
<dbReference type="HOGENOM" id="CLU_077537_3_0_9"/>
<dbReference type="Pfam" id="PF03070">
    <property type="entry name" value="TENA_THI-4"/>
    <property type="match status" value="1"/>
</dbReference>
<dbReference type="UniPathway" id="UPA00060"/>
<evidence type="ECO:0000256" key="4">
    <source>
        <dbReference type="ARBA" id="ARBA00011881"/>
    </source>
</evidence>
<evidence type="ECO:0000313" key="12">
    <source>
        <dbReference type="Proteomes" id="UP000010296"/>
    </source>
</evidence>
<gene>
    <name evidence="11" type="primary">tenA2</name>
    <name evidence="11" type="ORF">HMPREF9088_0690</name>
</gene>
<dbReference type="PANTHER" id="PTHR43198">
    <property type="entry name" value="BIFUNCTIONAL TH2 PROTEIN"/>
    <property type="match status" value="1"/>
</dbReference>
<evidence type="ECO:0000256" key="5">
    <source>
        <dbReference type="ARBA" id="ARBA00012684"/>
    </source>
</evidence>
<comment type="similarity">
    <text evidence="3 9">Belongs to the TenA family.</text>
</comment>
<dbReference type="Proteomes" id="UP000010296">
    <property type="component" value="Unassembled WGS sequence"/>
</dbReference>
<protein>
    <recommendedName>
        <fullName evidence="6 9">Aminopyrimidine aminohydrolase</fullName>
        <ecNumber evidence="5 9">3.5.99.2</ecNumber>
    </recommendedName>
</protein>
<accession>E6LEA0</accession>
<comment type="function">
    <text evidence="9">Catalyzes an amino-pyrimidine hydrolysis reaction at the C5' of the pyrimidine moiety of thiamine compounds, a reaction that is part of a thiamine salvage pathway.</text>
</comment>
<dbReference type="SUPFAM" id="SSF48613">
    <property type="entry name" value="Heme oxygenase-like"/>
    <property type="match status" value="1"/>
</dbReference>
<comment type="subunit">
    <text evidence="4">Homotetramer.</text>
</comment>
<evidence type="ECO:0000256" key="2">
    <source>
        <dbReference type="ARBA" id="ARBA00004948"/>
    </source>
</evidence>
<dbReference type="STRING" id="888064.HMPREF9088_0690"/>
<evidence type="ECO:0000256" key="8">
    <source>
        <dbReference type="ARBA" id="ARBA00048337"/>
    </source>
</evidence>
<evidence type="ECO:0000256" key="6">
    <source>
        <dbReference type="ARBA" id="ARBA00013647"/>
    </source>
</evidence>
<dbReference type="NCBIfam" id="TIGR04306">
    <property type="entry name" value="salvage_TenA"/>
    <property type="match status" value="1"/>
</dbReference>
<dbReference type="Gene3D" id="1.20.910.10">
    <property type="entry name" value="Heme oxygenase-like"/>
    <property type="match status" value="1"/>
</dbReference>
<evidence type="ECO:0000256" key="3">
    <source>
        <dbReference type="ARBA" id="ARBA00010264"/>
    </source>
</evidence>
<feature type="domain" description="Thiaminase-2/PQQC" evidence="10">
    <location>
        <begin position="11"/>
        <end position="216"/>
    </location>
</feature>
<dbReference type="InterPro" id="IPR016084">
    <property type="entry name" value="Haem_Oase-like_multi-hlx"/>
</dbReference>